<evidence type="ECO:0000256" key="1">
    <source>
        <dbReference type="ARBA" id="ARBA00004123"/>
    </source>
</evidence>
<name>A0A8J5LQI5_ZINOF</name>
<dbReference type="FunFam" id="3.30.730.10:FF:000001">
    <property type="entry name" value="Ethylene-responsive transcription factor 2"/>
    <property type="match status" value="1"/>
</dbReference>
<evidence type="ECO:0000256" key="2">
    <source>
        <dbReference type="ARBA" id="ARBA00023015"/>
    </source>
</evidence>
<dbReference type="PRINTS" id="PR00367">
    <property type="entry name" value="ETHRSPELEMNT"/>
</dbReference>
<dbReference type="GO" id="GO:0003677">
    <property type="term" value="F:DNA binding"/>
    <property type="evidence" value="ECO:0007669"/>
    <property type="project" value="UniProtKB-KW"/>
</dbReference>
<keyword evidence="9" id="KW-1185">Reference proteome</keyword>
<evidence type="ECO:0000313" key="8">
    <source>
        <dbReference type="EMBL" id="KAG6534145.1"/>
    </source>
</evidence>
<dbReference type="PANTHER" id="PTHR31190:SF475">
    <property type="entry name" value="AP2_ERF DOMAIN-CONTAINING PROTEIN"/>
    <property type="match status" value="1"/>
</dbReference>
<feature type="compositionally biased region" description="Low complexity" evidence="6">
    <location>
        <begin position="265"/>
        <end position="281"/>
    </location>
</feature>
<dbReference type="PROSITE" id="PS51032">
    <property type="entry name" value="AP2_ERF"/>
    <property type="match status" value="1"/>
</dbReference>
<evidence type="ECO:0000259" key="7">
    <source>
        <dbReference type="PROSITE" id="PS51032"/>
    </source>
</evidence>
<evidence type="ECO:0000256" key="3">
    <source>
        <dbReference type="ARBA" id="ARBA00023125"/>
    </source>
</evidence>
<keyword evidence="2" id="KW-0805">Transcription regulation</keyword>
<proteinExistence type="predicted"/>
<feature type="compositionally biased region" description="Polar residues" evidence="6">
    <location>
        <begin position="77"/>
        <end position="88"/>
    </location>
</feature>
<feature type="region of interest" description="Disordered" evidence="6">
    <location>
        <begin position="264"/>
        <end position="286"/>
    </location>
</feature>
<dbReference type="CDD" id="cd00018">
    <property type="entry name" value="AP2"/>
    <property type="match status" value="1"/>
</dbReference>
<evidence type="ECO:0000313" key="9">
    <source>
        <dbReference type="Proteomes" id="UP000734854"/>
    </source>
</evidence>
<dbReference type="InterPro" id="IPR001471">
    <property type="entry name" value="AP2/ERF_dom"/>
</dbReference>
<sequence length="333" mass="36482">MGELADIKPTCSAEIPRRKHPDSTVASLELNDRKVAPLAFAASLRQRSYWIPVLACVPVTLDMSPVTCGARERSKSAVSSRALNTSPLDRSDCQRHKQRMKHSSRATSAVVSGEGHGSVADHMEGEEQRSIRFPRYGIQEESIFVAALTHVISGQPFSGCEVLLQSVTCGVCGIAGCLGCDFFVSSAADAPGEQGRGRRKRIKKCKYRGVRQRPWGKWAAEIRDPHRAVRKWLGTFETAEEAARAYDAAAIGFRGSRAKLNFPVSEGSSQSSSSISNSNASLPENKERQSIIGWHDQIQSAVATQGKEEWAEVWTGLPDLVTLDDRDLCNWVL</sequence>
<dbReference type="GO" id="GO:0009873">
    <property type="term" value="P:ethylene-activated signaling pathway"/>
    <property type="evidence" value="ECO:0007669"/>
    <property type="project" value="InterPro"/>
</dbReference>
<feature type="domain" description="AP2/ERF" evidence="7">
    <location>
        <begin position="206"/>
        <end position="263"/>
    </location>
</feature>
<dbReference type="GO" id="GO:0005634">
    <property type="term" value="C:nucleus"/>
    <property type="evidence" value="ECO:0007669"/>
    <property type="project" value="UniProtKB-SubCell"/>
</dbReference>
<dbReference type="Gene3D" id="3.30.730.10">
    <property type="entry name" value="AP2/ERF domain"/>
    <property type="match status" value="1"/>
</dbReference>
<gene>
    <name evidence="8" type="ORF">ZIOFF_008029</name>
</gene>
<evidence type="ECO:0000256" key="6">
    <source>
        <dbReference type="SAM" id="MobiDB-lite"/>
    </source>
</evidence>
<feature type="region of interest" description="Disordered" evidence="6">
    <location>
        <begin position="77"/>
        <end position="123"/>
    </location>
</feature>
<keyword evidence="5" id="KW-0539">Nucleus</keyword>
<dbReference type="PANTHER" id="PTHR31190">
    <property type="entry name" value="DNA-BINDING DOMAIN"/>
    <property type="match status" value="1"/>
</dbReference>
<evidence type="ECO:0000256" key="5">
    <source>
        <dbReference type="ARBA" id="ARBA00023242"/>
    </source>
</evidence>
<dbReference type="SMART" id="SM00380">
    <property type="entry name" value="AP2"/>
    <property type="match status" value="1"/>
</dbReference>
<keyword evidence="4" id="KW-0804">Transcription</keyword>
<comment type="caution">
    <text evidence="8">The sequence shown here is derived from an EMBL/GenBank/DDBJ whole genome shotgun (WGS) entry which is preliminary data.</text>
</comment>
<dbReference type="Pfam" id="PF00847">
    <property type="entry name" value="AP2"/>
    <property type="match status" value="1"/>
</dbReference>
<dbReference type="Proteomes" id="UP000734854">
    <property type="component" value="Unassembled WGS sequence"/>
</dbReference>
<reference evidence="8 9" key="1">
    <citation type="submission" date="2020-08" db="EMBL/GenBank/DDBJ databases">
        <title>Plant Genome Project.</title>
        <authorList>
            <person name="Zhang R.-G."/>
        </authorList>
    </citation>
    <scope>NUCLEOTIDE SEQUENCE [LARGE SCALE GENOMIC DNA]</scope>
    <source>
        <tissue evidence="8">Rhizome</tissue>
    </source>
</reference>
<accession>A0A8J5LQI5</accession>
<organism evidence="8 9">
    <name type="scientific">Zingiber officinale</name>
    <name type="common">Ginger</name>
    <name type="synonym">Amomum zingiber</name>
    <dbReference type="NCBI Taxonomy" id="94328"/>
    <lineage>
        <taxon>Eukaryota</taxon>
        <taxon>Viridiplantae</taxon>
        <taxon>Streptophyta</taxon>
        <taxon>Embryophyta</taxon>
        <taxon>Tracheophyta</taxon>
        <taxon>Spermatophyta</taxon>
        <taxon>Magnoliopsida</taxon>
        <taxon>Liliopsida</taxon>
        <taxon>Zingiberales</taxon>
        <taxon>Zingiberaceae</taxon>
        <taxon>Zingiber</taxon>
    </lineage>
</organism>
<dbReference type="InterPro" id="IPR016177">
    <property type="entry name" value="DNA-bd_dom_sf"/>
</dbReference>
<protein>
    <recommendedName>
        <fullName evidence="7">AP2/ERF domain-containing protein</fullName>
    </recommendedName>
</protein>
<keyword evidence="3" id="KW-0238">DNA-binding</keyword>
<dbReference type="InterPro" id="IPR036955">
    <property type="entry name" value="AP2/ERF_dom_sf"/>
</dbReference>
<dbReference type="InterPro" id="IPR044808">
    <property type="entry name" value="ERF_plant"/>
</dbReference>
<dbReference type="SUPFAM" id="SSF54171">
    <property type="entry name" value="DNA-binding domain"/>
    <property type="match status" value="1"/>
</dbReference>
<dbReference type="GO" id="GO:0003700">
    <property type="term" value="F:DNA-binding transcription factor activity"/>
    <property type="evidence" value="ECO:0007669"/>
    <property type="project" value="InterPro"/>
</dbReference>
<comment type="subcellular location">
    <subcellularLocation>
        <location evidence="1">Nucleus</location>
    </subcellularLocation>
</comment>
<dbReference type="AlphaFoldDB" id="A0A8J5LQI5"/>
<evidence type="ECO:0000256" key="4">
    <source>
        <dbReference type="ARBA" id="ARBA00023163"/>
    </source>
</evidence>
<dbReference type="EMBL" id="JACMSC010000002">
    <property type="protein sequence ID" value="KAG6534145.1"/>
    <property type="molecule type" value="Genomic_DNA"/>
</dbReference>